<organism evidence="1 2">
    <name type="scientific">Leptolyngbya boryana NIES-2135</name>
    <dbReference type="NCBI Taxonomy" id="1973484"/>
    <lineage>
        <taxon>Bacteria</taxon>
        <taxon>Bacillati</taxon>
        <taxon>Cyanobacteriota</taxon>
        <taxon>Cyanophyceae</taxon>
        <taxon>Leptolyngbyales</taxon>
        <taxon>Leptolyngbyaceae</taxon>
        <taxon>Leptolyngbya group</taxon>
        <taxon>Leptolyngbya</taxon>
    </lineage>
</organism>
<evidence type="ECO:0000313" key="2">
    <source>
        <dbReference type="Proteomes" id="UP000217895"/>
    </source>
</evidence>
<gene>
    <name evidence="1" type="ORF">NIES2135_21240</name>
</gene>
<evidence type="ECO:0000313" key="1">
    <source>
        <dbReference type="EMBL" id="BAY55301.1"/>
    </source>
</evidence>
<protein>
    <submittedName>
        <fullName evidence="1">Uncharacterized protein</fullName>
    </submittedName>
</protein>
<proteinExistence type="predicted"/>
<dbReference type="AlphaFoldDB" id="A0A1Z4JEY1"/>
<accession>A0A1Z4JEY1</accession>
<name>A0A1Z4JEY1_LEPBY</name>
<keyword evidence="2" id="KW-1185">Reference proteome</keyword>
<dbReference type="Proteomes" id="UP000217895">
    <property type="component" value="Chromosome"/>
</dbReference>
<reference evidence="1 2" key="1">
    <citation type="submission" date="2017-06" db="EMBL/GenBank/DDBJ databases">
        <title>Genome sequencing of cyanobaciteial culture collection at National Institute for Environmental Studies (NIES).</title>
        <authorList>
            <person name="Hirose Y."/>
            <person name="Shimura Y."/>
            <person name="Fujisawa T."/>
            <person name="Nakamura Y."/>
            <person name="Kawachi M."/>
        </authorList>
    </citation>
    <scope>NUCLEOTIDE SEQUENCE [LARGE SCALE GENOMIC DNA]</scope>
    <source>
        <strain evidence="1 2">NIES-2135</strain>
    </source>
</reference>
<sequence length="131" mass="14786">MKRRIPDRLTKVDSRVSKIFRRLGFLTTKLYFQPANGAIEPVEIFAHDDKGWSQKNWKTGSEVAGHRHSVKVSADWWMAQGSSHGTYSIQVRDDQPVVPCAVEGDTMTDDGTYVSLDLLELNTVETGVNYQ</sequence>
<dbReference type="EMBL" id="AP018203">
    <property type="protein sequence ID" value="BAY55301.1"/>
    <property type="molecule type" value="Genomic_DNA"/>
</dbReference>